<protein>
    <submittedName>
        <fullName evidence="6">Tetraspanin-19 like</fullName>
    </submittedName>
</protein>
<dbReference type="Gramene" id="PSS24179">
    <property type="protein sequence ID" value="PSS24179"/>
    <property type="gene ID" value="CEY00_Acc09059"/>
</dbReference>
<dbReference type="GO" id="GO:0016020">
    <property type="term" value="C:membrane"/>
    <property type="evidence" value="ECO:0007669"/>
    <property type="project" value="UniProtKB-SubCell"/>
</dbReference>
<comment type="subcellular location">
    <subcellularLocation>
        <location evidence="1">Membrane</location>
        <topology evidence="1">Multi-pass membrane protein</topology>
    </subcellularLocation>
</comment>
<evidence type="ECO:0000256" key="2">
    <source>
        <dbReference type="ARBA" id="ARBA00022692"/>
    </source>
</evidence>
<feature type="transmembrane region" description="Helical" evidence="5">
    <location>
        <begin position="88"/>
        <end position="107"/>
    </location>
</feature>
<comment type="caution">
    <text evidence="6">The sequence shown here is derived from an EMBL/GenBank/DDBJ whole genome shotgun (WGS) entry which is preliminary data.</text>
</comment>
<feature type="transmembrane region" description="Helical" evidence="5">
    <location>
        <begin position="143"/>
        <end position="162"/>
    </location>
</feature>
<reference evidence="7" key="2">
    <citation type="journal article" date="2018" name="BMC Genomics">
        <title>A manually annotated Actinidia chinensis var. chinensis (kiwifruit) genome highlights the challenges associated with draft genomes and gene prediction in plants.</title>
        <authorList>
            <person name="Pilkington S.M."/>
            <person name="Crowhurst R."/>
            <person name="Hilario E."/>
            <person name="Nardozza S."/>
            <person name="Fraser L."/>
            <person name="Peng Y."/>
            <person name="Gunaseelan K."/>
            <person name="Simpson R."/>
            <person name="Tahir J."/>
            <person name="Deroles S.C."/>
            <person name="Templeton K."/>
            <person name="Luo Z."/>
            <person name="Davy M."/>
            <person name="Cheng C."/>
            <person name="McNeilage M."/>
            <person name="Scaglione D."/>
            <person name="Liu Y."/>
            <person name="Zhang Q."/>
            <person name="Datson P."/>
            <person name="De Silva N."/>
            <person name="Gardiner S.E."/>
            <person name="Bassett H."/>
            <person name="Chagne D."/>
            <person name="McCallum J."/>
            <person name="Dzierzon H."/>
            <person name="Deng C."/>
            <person name="Wang Y.Y."/>
            <person name="Barron L."/>
            <person name="Manako K."/>
            <person name="Bowen J."/>
            <person name="Foster T.M."/>
            <person name="Erridge Z.A."/>
            <person name="Tiffin H."/>
            <person name="Waite C.N."/>
            <person name="Davies K.M."/>
            <person name="Grierson E.P."/>
            <person name="Laing W.A."/>
            <person name="Kirk R."/>
            <person name="Chen X."/>
            <person name="Wood M."/>
            <person name="Montefiori M."/>
            <person name="Brummell D.A."/>
            <person name="Schwinn K.E."/>
            <person name="Catanach A."/>
            <person name="Fullerton C."/>
            <person name="Li D."/>
            <person name="Meiyalaghan S."/>
            <person name="Nieuwenhuizen N."/>
            <person name="Read N."/>
            <person name="Prakash R."/>
            <person name="Hunter D."/>
            <person name="Zhang H."/>
            <person name="McKenzie M."/>
            <person name="Knabel M."/>
            <person name="Harris A."/>
            <person name="Allan A.C."/>
            <person name="Gleave A."/>
            <person name="Chen A."/>
            <person name="Janssen B.J."/>
            <person name="Plunkett B."/>
            <person name="Ampomah-Dwamena C."/>
            <person name="Voogd C."/>
            <person name="Leif D."/>
            <person name="Lafferty D."/>
            <person name="Souleyre E.J.F."/>
            <person name="Varkonyi-Gasic E."/>
            <person name="Gambi F."/>
            <person name="Hanley J."/>
            <person name="Yao J.L."/>
            <person name="Cheung J."/>
            <person name="David K.M."/>
            <person name="Warren B."/>
            <person name="Marsh K."/>
            <person name="Snowden K.C."/>
            <person name="Lin-Wang K."/>
            <person name="Brian L."/>
            <person name="Martinez-Sanchez M."/>
            <person name="Wang M."/>
            <person name="Ileperuma N."/>
            <person name="Macnee N."/>
            <person name="Campin R."/>
            <person name="McAtee P."/>
            <person name="Drummond R.S.M."/>
            <person name="Espley R.V."/>
            <person name="Ireland H.S."/>
            <person name="Wu R."/>
            <person name="Atkinson R.G."/>
            <person name="Karunairetnam S."/>
            <person name="Bulley S."/>
            <person name="Chunkath S."/>
            <person name="Hanley Z."/>
            <person name="Storey R."/>
            <person name="Thrimawithana A.H."/>
            <person name="Thomson S."/>
            <person name="David C."/>
            <person name="Testolin R."/>
            <person name="Huang H."/>
            <person name="Hellens R.P."/>
            <person name="Schaffer R.J."/>
        </authorList>
    </citation>
    <scope>NUCLEOTIDE SEQUENCE [LARGE SCALE GENOMIC DNA]</scope>
    <source>
        <strain evidence="7">cv. Red5</strain>
    </source>
</reference>
<reference evidence="6 7" key="1">
    <citation type="submission" date="2017-07" db="EMBL/GenBank/DDBJ databases">
        <title>An improved, manually edited Actinidia chinensis var. chinensis (kiwifruit) genome highlights the challenges associated with draft genomes and gene prediction in plants.</title>
        <authorList>
            <person name="Pilkington S."/>
            <person name="Crowhurst R."/>
            <person name="Hilario E."/>
            <person name="Nardozza S."/>
            <person name="Fraser L."/>
            <person name="Peng Y."/>
            <person name="Gunaseelan K."/>
            <person name="Simpson R."/>
            <person name="Tahir J."/>
            <person name="Deroles S."/>
            <person name="Templeton K."/>
            <person name="Luo Z."/>
            <person name="Davy M."/>
            <person name="Cheng C."/>
            <person name="Mcneilage M."/>
            <person name="Scaglione D."/>
            <person name="Liu Y."/>
            <person name="Zhang Q."/>
            <person name="Datson P."/>
            <person name="De Silva N."/>
            <person name="Gardiner S."/>
            <person name="Bassett H."/>
            <person name="Chagne D."/>
            <person name="Mccallum J."/>
            <person name="Dzierzon H."/>
            <person name="Deng C."/>
            <person name="Wang Y.-Y."/>
            <person name="Barron N."/>
            <person name="Manako K."/>
            <person name="Bowen J."/>
            <person name="Foster T."/>
            <person name="Erridge Z."/>
            <person name="Tiffin H."/>
            <person name="Waite C."/>
            <person name="Davies K."/>
            <person name="Grierson E."/>
            <person name="Laing W."/>
            <person name="Kirk R."/>
            <person name="Chen X."/>
            <person name="Wood M."/>
            <person name="Montefiori M."/>
            <person name="Brummell D."/>
            <person name="Schwinn K."/>
            <person name="Catanach A."/>
            <person name="Fullerton C."/>
            <person name="Li D."/>
            <person name="Meiyalaghan S."/>
            <person name="Nieuwenhuizen N."/>
            <person name="Read N."/>
            <person name="Prakash R."/>
            <person name="Hunter D."/>
            <person name="Zhang H."/>
            <person name="Mckenzie M."/>
            <person name="Knabel M."/>
            <person name="Harris A."/>
            <person name="Allan A."/>
            <person name="Chen A."/>
            <person name="Janssen B."/>
            <person name="Plunkett B."/>
            <person name="Dwamena C."/>
            <person name="Voogd C."/>
            <person name="Leif D."/>
            <person name="Lafferty D."/>
            <person name="Souleyre E."/>
            <person name="Varkonyi-Gasic E."/>
            <person name="Gambi F."/>
            <person name="Hanley J."/>
            <person name="Yao J.-L."/>
            <person name="Cheung J."/>
            <person name="David K."/>
            <person name="Warren B."/>
            <person name="Marsh K."/>
            <person name="Snowden K."/>
            <person name="Lin-Wang K."/>
            <person name="Brian L."/>
            <person name="Martinez-Sanchez M."/>
            <person name="Wang M."/>
            <person name="Ileperuma N."/>
            <person name="Macnee N."/>
            <person name="Campin R."/>
            <person name="Mcatee P."/>
            <person name="Drummond R."/>
            <person name="Espley R."/>
            <person name="Ireland H."/>
            <person name="Wu R."/>
            <person name="Atkinson R."/>
            <person name="Karunairetnam S."/>
            <person name="Bulley S."/>
            <person name="Chunkath S."/>
            <person name="Hanley Z."/>
            <person name="Storey R."/>
            <person name="Thrimawithana A."/>
            <person name="Thomson S."/>
            <person name="David C."/>
            <person name="Testolin R."/>
        </authorList>
    </citation>
    <scope>NUCLEOTIDE SEQUENCE [LARGE SCALE GENOMIC DNA]</scope>
    <source>
        <strain evidence="7">cv. Red5</strain>
        <tissue evidence="6">Young leaf</tissue>
    </source>
</reference>
<proteinExistence type="predicted"/>
<keyword evidence="4 5" id="KW-0472">Membrane</keyword>
<keyword evidence="2 5" id="KW-0812">Transmembrane</keyword>
<dbReference type="InterPro" id="IPR018499">
    <property type="entry name" value="Tetraspanin/Peripherin"/>
</dbReference>
<sequence>MARMLKRCAKACLKFVNLTNTIVGIALVCYSYRVIGVVQREFEESPPTDGQTVCLPWFVYAFIGIGIGLFLLTLLGHVAASTGNHFCLTFYMGVVFVLLTVETILAADISLNSEWENDLPEDPTHKLDDIKEFVENNFDICRWYFLSFVSAQGLSILLAEVVKALDLITKNLATNYDSDDHDDFVEQKIQFLGYL</sequence>
<keyword evidence="3 5" id="KW-1133">Transmembrane helix</keyword>
<evidence type="ECO:0000313" key="7">
    <source>
        <dbReference type="Proteomes" id="UP000241394"/>
    </source>
</evidence>
<dbReference type="AlphaFoldDB" id="A0A2R6R9G0"/>
<dbReference type="Pfam" id="PF00335">
    <property type="entry name" value="Tetraspanin"/>
    <property type="match status" value="1"/>
</dbReference>
<gene>
    <name evidence="6" type="ORF">CEY00_Acc09059</name>
</gene>
<feature type="transmembrane region" description="Helical" evidence="5">
    <location>
        <begin position="12"/>
        <end position="35"/>
    </location>
</feature>
<dbReference type="InParanoid" id="A0A2R6R9G0"/>
<dbReference type="OrthoDB" id="1712901at2759"/>
<evidence type="ECO:0000313" key="6">
    <source>
        <dbReference type="EMBL" id="PSS24179.1"/>
    </source>
</evidence>
<accession>A0A2R6R9G0</accession>
<organism evidence="6 7">
    <name type="scientific">Actinidia chinensis var. chinensis</name>
    <name type="common">Chinese soft-hair kiwi</name>
    <dbReference type="NCBI Taxonomy" id="1590841"/>
    <lineage>
        <taxon>Eukaryota</taxon>
        <taxon>Viridiplantae</taxon>
        <taxon>Streptophyta</taxon>
        <taxon>Embryophyta</taxon>
        <taxon>Tracheophyta</taxon>
        <taxon>Spermatophyta</taxon>
        <taxon>Magnoliopsida</taxon>
        <taxon>eudicotyledons</taxon>
        <taxon>Gunneridae</taxon>
        <taxon>Pentapetalae</taxon>
        <taxon>asterids</taxon>
        <taxon>Ericales</taxon>
        <taxon>Actinidiaceae</taxon>
        <taxon>Actinidia</taxon>
    </lineage>
</organism>
<dbReference type="Proteomes" id="UP000241394">
    <property type="component" value="Chromosome LG8"/>
</dbReference>
<feature type="transmembrane region" description="Helical" evidence="5">
    <location>
        <begin position="55"/>
        <end position="76"/>
    </location>
</feature>
<evidence type="ECO:0000256" key="4">
    <source>
        <dbReference type="ARBA" id="ARBA00023136"/>
    </source>
</evidence>
<keyword evidence="7" id="KW-1185">Reference proteome</keyword>
<dbReference type="STRING" id="1590841.A0A2R6R9G0"/>
<name>A0A2R6R9G0_ACTCC</name>
<dbReference type="EMBL" id="NKQK01000008">
    <property type="protein sequence ID" value="PSS24179.1"/>
    <property type="molecule type" value="Genomic_DNA"/>
</dbReference>
<evidence type="ECO:0000256" key="3">
    <source>
        <dbReference type="ARBA" id="ARBA00022989"/>
    </source>
</evidence>
<evidence type="ECO:0000256" key="1">
    <source>
        <dbReference type="ARBA" id="ARBA00004141"/>
    </source>
</evidence>
<evidence type="ECO:0000256" key="5">
    <source>
        <dbReference type="SAM" id="Phobius"/>
    </source>
</evidence>